<keyword evidence="3" id="KW-1185">Reference proteome</keyword>
<dbReference type="EMBL" id="JAODOP010000004">
    <property type="protein sequence ID" value="MEF3832365.1"/>
    <property type="molecule type" value="Genomic_DNA"/>
</dbReference>
<dbReference type="NCBIfam" id="NF004281">
    <property type="entry name" value="PRK05690.1"/>
    <property type="match status" value="1"/>
</dbReference>
<keyword evidence="2" id="KW-0548">Nucleotidyltransferase</keyword>
<dbReference type="Gene3D" id="3.40.250.10">
    <property type="entry name" value="Rhodanese-like domain"/>
    <property type="match status" value="1"/>
</dbReference>
<reference evidence="2 3" key="1">
    <citation type="submission" date="2022-09" db="EMBL/GenBank/DDBJ databases">
        <title>Genome sequencing of Flavivirga sp. MEBiC05379.</title>
        <authorList>
            <person name="Oh H.-M."/>
            <person name="Kwon K.K."/>
            <person name="Park M.J."/>
            <person name="Yang S.-H."/>
        </authorList>
    </citation>
    <scope>NUCLEOTIDE SEQUENCE [LARGE SCALE GENOMIC DNA]</scope>
    <source>
        <strain evidence="2 3">MEBiC05379</strain>
    </source>
</reference>
<dbReference type="PANTHER" id="PTHR10953">
    <property type="entry name" value="UBIQUITIN-ACTIVATING ENZYME E1"/>
    <property type="match status" value="1"/>
</dbReference>
<dbReference type="Pfam" id="PF00899">
    <property type="entry name" value="ThiF"/>
    <property type="match status" value="1"/>
</dbReference>
<feature type="domain" description="Rhodanese" evidence="1">
    <location>
        <begin position="299"/>
        <end position="387"/>
    </location>
</feature>
<dbReference type="CDD" id="cd00757">
    <property type="entry name" value="ThiF_MoeB_HesA_family"/>
    <property type="match status" value="1"/>
</dbReference>
<dbReference type="InterPro" id="IPR000594">
    <property type="entry name" value="ThiF_NAD_FAD-bd"/>
</dbReference>
<dbReference type="RefSeq" id="WP_303304746.1">
    <property type="nucleotide sequence ID" value="NZ_JAODOP010000004.1"/>
</dbReference>
<comment type="caution">
    <text evidence="2">The sequence shown here is derived from an EMBL/GenBank/DDBJ whole genome shotgun (WGS) entry which is preliminary data.</text>
</comment>
<gene>
    <name evidence="2" type="primary">moeB</name>
    <name evidence="2" type="ORF">N1F79_04435</name>
</gene>
<name>A0ABU7XRG1_9FLAO</name>
<sequence>MKLTKSELKRYSRHLLLSEVGVEGQLKLKNASVLVVGLGGLGSPLAMYLAASGIGKLGLVDHDTVDASNLQRQIIHGTSDIGRLKNESASEKLKEINPEITIVQHNEALTSKNAMEIIDKYDIVADGTDNFQTRYLVNDACVLLGKPNVYGSVYRFEGQVSVFWAEKGPCYRCLFPNPPAPGTVPSCEEAGVLGVLPGVVGMLQGTEVVKLILGKGSLLIGRLLLYDALGMTFSEIKLKANPDCPVCGEHPKVKALIDYDEFCGVKKTEYSTTNHPNTLENWEQEQDMQPQVLSELIKQDHDLFILDVREPYEFDICHIEGATLLPLNQVVDKLDTLPENKIIVVMCHHGGRSRSIVNYLNDNGFEKVYNLDGGIDRFAVEINPELDRY</sequence>
<dbReference type="InterPro" id="IPR001763">
    <property type="entry name" value="Rhodanese-like_dom"/>
</dbReference>
<protein>
    <submittedName>
        <fullName evidence="2">Molybdopterin-synthase adenylyltransferase MoeB</fullName>
    </submittedName>
</protein>
<proteinExistence type="predicted"/>
<evidence type="ECO:0000259" key="1">
    <source>
        <dbReference type="PROSITE" id="PS50206"/>
    </source>
</evidence>
<evidence type="ECO:0000313" key="3">
    <source>
        <dbReference type="Proteomes" id="UP001337305"/>
    </source>
</evidence>
<dbReference type="Pfam" id="PF00581">
    <property type="entry name" value="Rhodanese"/>
    <property type="match status" value="1"/>
</dbReference>
<dbReference type="PROSITE" id="PS50206">
    <property type="entry name" value="RHODANESE_3"/>
    <property type="match status" value="1"/>
</dbReference>
<dbReference type="InterPro" id="IPR045886">
    <property type="entry name" value="ThiF/MoeB/HesA"/>
</dbReference>
<dbReference type="InterPro" id="IPR036873">
    <property type="entry name" value="Rhodanese-like_dom_sf"/>
</dbReference>
<dbReference type="SUPFAM" id="SSF69572">
    <property type="entry name" value="Activating enzymes of the ubiquitin-like proteins"/>
    <property type="match status" value="1"/>
</dbReference>
<dbReference type="Gene3D" id="3.40.50.720">
    <property type="entry name" value="NAD(P)-binding Rossmann-like Domain"/>
    <property type="match status" value="1"/>
</dbReference>
<dbReference type="SMART" id="SM00450">
    <property type="entry name" value="RHOD"/>
    <property type="match status" value="1"/>
</dbReference>
<keyword evidence="2" id="KW-0808">Transferase</keyword>
<dbReference type="GO" id="GO:0016779">
    <property type="term" value="F:nucleotidyltransferase activity"/>
    <property type="evidence" value="ECO:0007669"/>
    <property type="project" value="UniProtKB-KW"/>
</dbReference>
<organism evidence="2 3">
    <name type="scientific">Flavivirga spongiicola</name>
    <dbReference type="NCBI Taxonomy" id="421621"/>
    <lineage>
        <taxon>Bacteria</taxon>
        <taxon>Pseudomonadati</taxon>
        <taxon>Bacteroidota</taxon>
        <taxon>Flavobacteriia</taxon>
        <taxon>Flavobacteriales</taxon>
        <taxon>Flavobacteriaceae</taxon>
        <taxon>Flavivirga</taxon>
    </lineage>
</organism>
<accession>A0ABU7XRG1</accession>
<evidence type="ECO:0000313" key="2">
    <source>
        <dbReference type="EMBL" id="MEF3832365.1"/>
    </source>
</evidence>
<dbReference type="Proteomes" id="UP001337305">
    <property type="component" value="Unassembled WGS sequence"/>
</dbReference>
<dbReference type="PANTHER" id="PTHR10953:SF102">
    <property type="entry name" value="ADENYLYLTRANSFERASE AND SULFURTRANSFERASE MOCS3"/>
    <property type="match status" value="1"/>
</dbReference>
<dbReference type="InterPro" id="IPR035985">
    <property type="entry name" value="Ubiquitin-activating_enz"/>
</dbReference>